<keyword evidence="3" id="KW-1185">Reference proteome</keyword>
<feature type="region of interest" description="Disordered" evidence="1">
    <location>
        <begin position="1"/>
        <end position="80"/>
    </location>
</feature>
<gene>
    <name evidence="2" type="ORF">EVAR_7131_1</name>
</gene>
<dbReference type="AlphaFoldDB" id="A0A4C1U6K4"/>
<reference evidence="2 3" key="1">
    <citation type="journal article" date="2019" name="Commun. Biol.">
        <title>The bagworm genome reveals a unique fibroin gene that provides high tensile strength.</title>
        <authorList>
            <person name="Kono N."/>
            <person name="Nakamura H."/>
            <person name="Ohtoshi R."/>
            <person name="Tomita M."/>
            <person name="Numata K."/>
            <person name="Arakawa K."/>
        </authorList>
    </citation>
    <scope>NUCLEOTIDE SEQUENCE [LARGE SCALE GENOMIC DNA]</scope>
</reference>
<evidence type="ECO:0000313" key="3">
    <source>
        <dbReference type="Proteomes" id="UP000299102"/>
    </source>
</evidence>
<dbReference type="EMBL" id="BGZK01000134">
    <property type="protein sequence ID" value="GBP21918.1"/>
    <property type="molecule type" value="Genomic_DNA"/>
</dbReference>
<evidence type="ECO:0000256" key="1">
    <source>
        <dbReference type="SAM" id="MobiDB-lite"/>
    </source>
</evidence>
<evidence type="ECO:0000313" key="2">
    <source>
        <dbReference type="EMBL" id="GBP21918.1"/>
    </source>
</evidence>
<proteinExistence type="predicted"/>
<comment type="caution">
    <text evidence="2">The sequence shown here is derived from an EMBL/GenBank/DDBJ whole genome shotgun (WGS) entry which is preliminary data.</text>
</comment>
<sequence length="80" mass="8908">MKPLTPPLDLRLKRENSVNWTPERGPSPLDPSGRIPDEKTPGYEATNKSSVPHQQPKRCAPAATNEARAVIKKSEHQRCP</sequence>
<dbReference type="Proteomes" id="UP000299102">
    <property type="component" value="Unassembled WGS sequence"/>
</dbReference>
<accession>A0A4C1U6K4</accession>
<protein>
    <submittedName>
        <fullName evidence="2">Uncharacterized protein</fullName>
    </submittedName>
</protein>
<organism evidence="2 3">
    <name type="scientific">Eumeta variegata</name>
    <name type="common">Bagworm moth</name>
    <name type="synonym">Eumeta japonica</name>
    <dbReference type="NCBI Taxonomy" id="151549"/>
    <lineage>
        <taxon>Eukaryota</taxon>
        <taxon>Metazoa</taxon>
        <taxon>Ecdysozoa</taxon>
        <taxon>Arthropoda</taxon>
        <taxon>Hexapoda</taxon>
        <taxon>Insecta</taxon>
        <taxon>Pterygota</taxon>
        <taxon>Neoptera</taxon>
        <taxon>Endopterygota</taxon>
        <taxon>Lepidoptera</taxon>
        <taxon>Glossata</taxon>
        <taxon>Ditrysia</taxon>
        <taxon>Tineoidea</taxon>
        <taxon>Psychidae</taxon>
        <taxon>Oiketicinae</taxon>
        <taxon>Eumeta</taxon>
    </lineage>
</organism>
<name>A0A4C1U6K4_EUMVA</name>